<dbReference type="AlphaFoldDB" id="A0A2W5NEC8"/>
<evidence type="ECO:0008006" key="5">
    <source>
        <dbReference type="Google" id="ProtNLM"/>
    </source>
</evidence>
<evidence type="ECO:0000259" key="1">
    <source>
        <dbReference type="SMART" id="SM00897"/>
    </source>
</evidence>
<dbReference type="PANTHER" id="PTHR14939">
    <property type="entry name" value="F-BOX ONLY PROTEIN 22"/>
    <property type="match status" value="1"/>
</dbReference>
<dbReference type="Pfam" id="PF08495">
    <property type="entry name" value="FIST"/>
    <property type="match status" value="1"/>
</dbReference>
<feature type="domain" description="FIST" evidence="1">
    <location>
        <begin position="39"/>
        <end position="226"/>
    </location>
</feature>
<dbReference type="InterPro" id="IPR013702">
    <property type="entry name" value="FIST_domain_N"/>
</dbReference>
<comment type="caution">
    <text evidence="3">The sequence shown here is derived from an EMBL/GenBank/DDBJ whole genome shotgun (WGS) entry which is preliminary data.</text>
</comment>
<dbReference type="EMBL" id="QFQB01000001">
    <property type="protein sequence ID" value="PZQ49115.1"/>
    <property type="molecule type" value="Genomic_DNA"/>
</dbReference>
<evidence type="ECO:0000313" key="3">
    <source>
        <dbReference type="EMBL" id="PZQ49115.1"/>
    </source>
</evidence>
<dbReference type="SMART" id="SM01204">
    <property type="entry name" value="FIST_C"/>
    <property type="match status" value="1"/>
</dbReference>
<evidence type="ECO:0000259" key="2">
    <source>
        <dbReference type="SMART" id="SM01204"/>
    </source>
</evidence>
<reference evidence="3 4" key="1">
    <citation type="submission" date="2017-08" db="EMBL/GenBank/DDBJ databases">
        <title>Infants hospitalized years apart are colonized by the same room-sourced microbial strains.</title>
        <authorList>
            <person name="Brooks B."/>
            <person name="Olm M.R."/>
            <person name="Firek B.A."/>
            <person name="Baker R."/>
            <person name="Thomas B.C."/>
            <person name="Morowitz M.J."/>
            <person name="Banfield J.F."/>
        </authorList>
    </citation>
    <scope>NUCLEOTIDE SEQUENCE [LARGE SCALE GENOMIC DNA]</scope>
    <source>
        <strain evidence="3">S2_005_002_R2_29</strain>
    </source>
</reference>
<organism evidence="3 4">
    <name type="scientific">Micavibrio aeruginosavorus</name>
    <dbReference type="NCBI Taxonomy" id="349221"/>
    <lineage>
        <taxon>Bacteria</taxon>
        <taxon>Pseudomonadati</taxon>
        <taxon>Bdellovibrionota</taxon>
        <taxon>Bdellovibrionia</taxon>
        <taxon>Bdellovibrionales</taxon>
        <taxon>Pseudobdellovibrionaceae</taxon>
        <taxon>Micavibrio</taxon>
    </lineage>
</organism>
<proteinExistence type="predicted"/>
<protein>
    <recommendedName>
        <fullName evidence="5">Histidine kinase</fullName>
    </recommendedName>
</protein>
<feature type="domain" description="FIST C-domain" evidence="2">
    <location>
        <begin position="247"/>
        <end position="395"/>
    </location>
</feature>
<accession>A0A2W5NEC8</accession>
<evidence type="ECO:0000313" key="4">
    <source>
        <dbReference type="Proteomes" id="UP000249417"/>
    </source>
</evidence>
<name>A0A2W5NEC8_9BACT</name>
<sequence>MSVATSTHFTCASASGENWRDICKIVLEQLESVRTDGFRPNIGFLYMTDDLAADASSILTLVRSVTGVRHWSGCAALGICGVGVEYIDKSAISIMIGQIESEDFREFHVATPRFKNLQQSLEPWLNKHDPMLVYLHADPAQESHPMQTIEEVEALTGGFMVGGFASSRTQTALVSGDIMNAGASGFVFSQAATVATALSQGCIPMGPLREISAMGEHVVSYLEGRSAFEVFSDDMKAMSEKRLGYSADDVLLHGEGAVPQNLLQLLNGETHVAFPVAGTDVGDFMVRNIMAIDPEQGIIAVGETIENGQKMMFVYRDDETVRTDLAATLVALRARVLHEHGRFSPKAALYVSCVARTATDFEKNGQSGGEMKMIREILGDIPIAGFYANGEISGGRLYSYTGILTLFL</sequence>
<dbReference type="PANTHER" id="PTHR14939:SF5">
    <property type="entry name" value="F-BOX ONLY PROTEIN 22"/>
    <property type="match status" value="1"/>
</dbReference>
<dbReference type="SMART" id="SM00897">
    <property type="entry name" value="FIST"/>
    <property type="match status" value="1"/>
</dbReference>
<dbReference type="Proteomes" id="UP000249417">
    <property type="component" value="Unassembled WGS sequence"/>
</dbReference>
<gene>
    <name evidence="3" type="ORF">DI551_00245</name>
</gene>
<dbReference type="Pfam" id="PF10442">
    <property type="entry name" value="FIST_C"/>
    <property type="match status" value="1"/>
</dbReference>
<dbReference type="InterPro" id="IPR019494">
    <property type="entry name" value="FIST_C"/>
</dbReference>